<dbReference type="RefSeq" id="WP_386058386.1">
    <property type="nucleotide sequence ID" value="NZ_JBHLTQ010000001.1"/>
</dbReference>
<dbReference type="Proteomes" id="UP001589832">
    <property type="component" value="Unassembled WGS sequence"/>
</dbReference>
<comment type="caution">
    <text evidence="1">The sequence shown here is derived from an EMBL/GenBank/DDBJ whole genome shotgun (WGS) entry which is preliminary data.</text>
</comment>
<organism evidence="1 2">
    <name type="scientific">Winogradskyella pulchriflava</name>
    <dbReference type="NCBI Taxonomy" id="1110688"/>
    <lineage>
        <taxon>Bacteria</taxon>
        <taxon>Pseudomonadati</taxon>
        <taxon>Bacteroidota</taxon>
        <taxon>Flavobacteriia</taxon>
        <taxon>Flavobacteriales</taxon>
        <taxon>Flavobacteriaceae</taxon>
        <taxon>Winogradskyella</taxon>
    </lineage>
</organism>
<accession>A0ABV6Q4C8</accession>
<dbReference type="EMBL" id="JBHLTQ010000001">
    <property type="protein sequence ID" value="MFC0603123.1"/>
    <property type="molecule type" value="Genomic_DNA"/>
</dbReference>
<proteinExistence type="predicted"/>
<evidence type="ECO:0000313" key="2">
    <source>
        <dbReference type="Proteomes" id="UP001589832"/>
    </source>
</evidence>
<evidence type="ECO:0000313" key="1">
    <source>
        <dbReference type="EMBL" id="MFC0603123.1"/>
    </source>
</evidence>
<keyword evidence="2" id="KW-1185">Reference proteome</keyword>
<protein>
    <submittedName>
        <fullName evidence="1">Uncharacterized protein</fullName>
    </submittedName>
</protein>
<reference evidence="1 2" key="1">
    <citation type="submission" date="2024-09" db="EMBL/GenBank/DDBJ databases">
        <authorList>
            <person name="Sun Q."/>
            <person name="Mori K."/>
        </authorList>
    </citation>
    <scope>NUCLEOTIDE SEQUENCE [LARGE SCALE GENOMIC DNA]</scope>
    <source>
        <strain evidence="1 2">NCAIM B.02481</strain>
    </source>
</reference>
<name>A0ABV6Q4C8_9FLAO</name>
<sequence>MIEKFIKALEEIKNSKITNEYELQSWQAKAINIIVRIYGNNSKQEEQINKIKYKRYMSVTIDGHTTGGGNNASLCSRQATELISSIINDLESFGIPETQNTESGSGINISLNQMQSQTVNVNIIWESIEDELTGKQLKELKKILKGKDKPESKKKKILEKLAEFGTGVASNILSTILTNPGIISGL</sequence>
<gene>
    <name evidence="1" type="ORF">ACFFGA_01040</name>
</gene>